<protein>
    <recommendedName>
        <fullName evidence="3">Natural product</fullName>
    </recommendedName>
</protein>
<dbReference type="AlphaFoldDB" id="A0A077EG13"/>
<dbReference type="KEGG" id="eao:BD94_1743"/>
<accession>A0A077EG13</accession>
<evidence type="ECO:0008006" key="3">
    <source>
        <dbReference type="Google" id="ProtNLM"/>
    </source>
</evidence>
<dbReference type="Proteomes" id="UP000028933">
    <property type="component" value="Chromosome"/>
</dbReference>
<dbReference type="STRING" id="1338011.BD94_1743"/>
<reference evidence="1" key="1">
    <citation type="journal article" date="2013" name="Lancet">
        <title>First case of E anophelis outbreak in an intensive-care unit.</title>
        <authorList>
            <person name="Teo J."/>
            <person name="Tan S.Y."/>
            <person name="Tay M."/>
            <person name="Ding Y."/>
            <person name="Kjelleberg S."/>
            <person name="Givskov M."/>
            <person name="Lin R.T."/>
            <person name="Yang L."/>
        </authorList>
    </citation>
    <scope>NUCLEOTIDE SEQUENCE [LARGE SCALE GENOMIC DNA]</scope>
    <source>
        <strain evidence="1">NUHP1</strain>
    </source>
</reference>
<proteinExistence type="predicted"/>
<evidence type="ECO:0000313" key="1">
    <source>
        <dbReference type="EMBL" id="AIL45518.1"/>
    </source>
</evidence>
<organism evidence="1 2">
    <name type="scientific">Elizabethkingia anophelis NUHP1</name>
    <dbReference type="NCBI Taxonomy" id="1338011"/>
    <lineage>
        <taxon>Bacteria</taxon>
        <taxon>Pseudomonadati</taxon>
        <taxon>Bacteroidota</taxon>
        <taxon>Flavobacteriia</taxon>
        <taxon>Flavobacteriales</taxon>
        <taxon>Weeksellaceae</taxon>
        <taxon>Elizabethkingia</taxon>
    </lineage>
</organism>
<dbReference type="HOGENOM" id="CLU_2616390_0_0_10"/>
<reference evidence="1" key="2">
    <citation type="journal article" date="2015" name="Genome Biol. Evol.">
        <title>Complete Genome Sequence and Transcriptomic Analysis of the Novel Pathogen Elizabethkingia anophelis in Response to Oxidative Stress.</title>
        <authorList>
            <person name="Li Y."/>
            <person name="Liu Y."/>
            <person name="Chew S.C."/>
            <person name="Tay M."/>
            <person name="Salido M.M."/>
            <person name="Teo J."/>
            <person name="Lauro F.M."/>
            <person name="Givskov M."/>
            <person name="Yang L."/>
        </authorList>
    </citation>
    <scope>NUCLEOTIDE SEQUENCE</scope>
    <source>
        <strain evidence="1">NUHP1</strain>
    </source>
</reference>
<gene>
    <name evidence="1" type="ORF">BD94_1743</name>
</gene>
<evidence type="ECO:0000313" key="2">
    <source>
        <dbReference type="Proteomes" id="UP000028933"/>
    </source>
</evidence>
<sequence length="78" mass="8335">MKKISLMSLNLDSQEKLTREQLKNVFGGNIASTDPGGEGKKQQCCWTSGSKKGVCNDCVTVPNGSHLECETGAEVKSC</sequence>
<dbReference type="EMBL" id="CP007547">
    <property type="protein sequence ID" value="AIL45518.1"/>
    <property type="molecule type" value="Genomic_DNA"/>
</dbReference>
<name>A0A077EG13_9FLAO</name>